<feature type="transmembrane region" description="Helical" evidence="9">
    <location>
        <begin position="12"/>
        <end position="37"/>
    </location>
</feature>
<keyword evidence="4 9" id="KW-0997">Cell inner membrane</keyword>
<evidence type="ECO:0000256" key="7">
    <source>
        <dbReference type="ARBA" id="ARBA00023136"/>
    </source>
</evidence>
<evidence type="ECO:0000256" key="8">
    <source>
        <dbReference type="ARBA" id="ARBA00038436"/>
    </source>
</evidence>
<reference evidence="11 12" key="1">
    <citation type="submission" date="2018-09" db="EMBL/GenBank/DDBJ databases">
        <title>Profundibacter amoris BAR1 gen. nov., sp. nov., a new member of the Roseobacter clade isolated at Lokis Castle Vent Field on the Arctic Mid-Oceanic Ridge.</title>
        <authorList>
            <person name="Le Moine Bauer S."/>
            <person name="Sjoeberg A.G."/>
            <person name="L'Haridon S."/>
            <person name="Stokke R."/>
            <person name="Roalkvam I."/>
            <person name="Steen I.H."/>
            <person name="Dahle H."/>
        </authorList>
    </citation>
    <scope>NUCLEOTIDE SEQUENCE [LARGE SCALE GENOMIC DNA]</scope>
    <source>
        <strain evidence="11 12">BAR1</strain>
    </source>
</reference>
<dbReference type="Pfam" id="PF04290">
    <property type="entry name" value="DctQ"/>
    <property type="match status" value="1"/>
</dbReference>
<evidence type="ECO:0000259" key="10">
    <source>
        <dbReference type="Pfam" id="PF04290"/>
    </source>
</evidence>
<evidence type="ECO:0000256" key="3">
    <source>
        <dbReference type="ARBA" id="ARBA00022475"/>
    </source>
</evidence>
<sequence>MISWIERMSVVAGVIASLLIGVAIVIVCQMVFIRYVLVGSAAWQTEVVTFSLVAATLLGSSWVLKERGHVAVGLVTEYAPSLVRRIMLAMADGVVLIVALILFWKGLEVTLEAWHGDWTSDSIYEFPMWVPYASMPIGFGLLALQSVACMIKVWRDEDTALIGGI</sequence>
<dbReference type="PANTHER" id="PTHR35011:SF2">
    <property type="entry name" value="2,3-DIKETO-L-GULONATE TRAP TRANSPORTER SMALL PERMEASE PROTEIN YIAM"/>
    <property type="match status" value="1"/>
</dbReference>
<dbReference type="PANTHER" id="PTHR35011">
    <property type="entry name" value="2,3-DIKETO-L-GULONATE TRAP TRANSPORTER SMALL PERMEASE PROTEIN YIAM"/>
    <property type="match status" value="1"/>
</dbReference>
<evidence type="ECO:0000256" key="1">
    <source>
        <dbReference type="ARBA" id="ARBA00004429"/>
    </source>
</evidence>
<gene>
    <name evidence="11" type="ORF">BAR1_13830</name>
</gene>
<dbReference type="OrthoDB" id="7159137at2"/>
<proteinExistence type="inferred from homology"/>
<dbReference type="GO" id="GO:0015740">
    <property type="term" value="P:C4-dicarboxylate transport"/>
    <property type="evidence" value="ECO:0007669"/>
    <property type="project" value="TreeGrafter"/>
</dbReference>
<comment type="subcellular location">
    <subcellularLocation>
        <location evidence="1 9">Cell inner membrane</location>
        <topology evidence="1 9">Multi-pass membrane protein</topology>
    </subcellularLocation>
</comment>
<evidence type="ECO:0000256" key="4">
    <source>
        <dbReference type="ARBA" id="ARBA00022519"/>
    </source>
</evidence>
<evidence type="ECO:0000313" key="11">
    <source>
        <dbReference type="EMBL" id="AXX98912.1"/>
    </source>
</evidence>
<accession>A0A347UJ84</accession>
<keyword evidence="12" id="KW-1185">Reference proteome</keyword>
<comment type="function">
    <text evidence="9">Part of the tripartite ATP-independent periplasmic (TRAP) transport system.</text>
</comment>
<organism evidence="11 12">
    <name type="scientific">Profundibacter amoris</name>
    <dbReference type="NCBI Taxonomy" id="2171755"/>
    <lineage>
        <taxon>Bacteria</taxon>
        <taxon>Pseudomonadati</taxon>
        <taxon>Pseudomonadota</taxon>
        <taxon>Alphaproteobacteria</taxon>
        <taxon>Rhodobacterales</taxon>
        <taxon>Paracoccaceae</taxon>
        <taxon>Profundibacter</taxon>
    </lineage>
</organism>
<comment type="similarity">
    <text evidence="8 9">Belongs to the TRAP transporter small permease family.</text>
</comment>
<dbReference type="InterPro" id="IPR055348">
    <property type="entry name" value="DctQ"/>
</dbReference>
<comment type="subunit">
    <text evidence="9">The complex comprises the extracytoplasmic solute receptor protein and the two transmembrane proteins.</text>
</comment>
<dbReference type="EMBL" id="CP032125">
    <property type="protein sequence ID" value="AXX98912.1"/>
    <property type="molecule type" value="Genomic_DNA"/>
</dbReference>
<name>A0A347UJ84_9RHOB</name>
<evidence type="ECO:0000256" key="2">
    <source>
        <dbReference type="ARBA" id="ARBA00022448"/>
    </source>
</evidence>
<feature type="domain" description="Tripartite ATP-independent periplasmic transporters DctQ component" evidence="10">
    <location>
        <begin position="24"/>
        <end position="155"/>
    </location>
</feature>
<evidence type="ECO:0000256" key="9">
    <source>
        <dbReference type="RuleBase" id="RU369079"/>
    </source>
</evidence>
<dbReference type="KEGG" id="pamo:BAR1_13830"/>
<dbReference type="GO" id="GO:0005886">
    <property type="term" value="C:plasma membrane"/>
    <property type="evidence" value="ECO:0007669"/>
    <property type="project" value="UniProtKB-SubCell"/>
</dbReference>
<feature type="transmembrane region" description="Helical" evidence="9">
    <location>
        <begin position="85"/>
        <end position="104"/>
    </location>
</feature>
<evidence type="ECO:0000256" key="5">
    <source>
        <dbReference type="ARBA" id="ARBA00022692"/>
    </source>
</evidence>
<feature type="transmembrane region" description="Helical" evidence="9">
    <location>
        <begin position="129"/>
        <end position="151"/>
    </location>
</feature>
<dbReference type="InterPro" id="IPR007387">
    <property type="entry name" value="TRAP_DctQ"/>
</dbReference>
<feature type="transmembrane region" description="Helical" evidence="9">
    <location>
        <begin position="43"/>
        <end position="64"/>
    </location>
</feature>
<evidence type="ECO:0000256" key="6">
    <source>
        <dbReference type="ARBA" id="ARBA00022989"/>
    </source>
</evidence>
<dbReference type="AlphaFoldDB" id="A0A347UJ84"/>
<keyword evidence="5 9" id="KW-0812">Transmembrane</keyword>
<dbReference type="Proteomes" id="UP000261704">
    <property type="component" value="Chromosome"/>
</dbReference>
<keyword evidence="2 9" id="KW-0813">Transport</keyword>
<protein>
    <recommendedName>
        <fullName evidence="9">TRAP transporter small permease protein</fullName>
    </recommendedName>
</protein>
<keyword evidence="3" id="KW-1003">Cell membrane</keyword>
<dbReference type="GO" id="GO:0022857">
    <property type="term" value="F:transmembrane transporter activity"/>
    <property type="evidence" value="ECO:0007669"/>
    <property type="project" value="UniProtKB-UniRule"/>
</dbReference>
<evidence type="ECO:0000313" key="12">
    <source>
        <dbReference type="Proteomes" id="UP000261704"/>
    </source>
</evidence>
<keyword evidence="7 9" id="KW-0472">Membrane</keyword>
<keyword evidence="6 9" id="KW-1133">Transmembrane helix</keyword>